<feature type="compositionally biased region" description="Low complexity" evidence="1">
    <location>
        <begin position="63"/>
        <end position="88"/>
    </location>
</feature>
<protein>
    <recommendedName>
        <fullName evidence="2">YcdB/YcdC repeated domain-containing protein</fullName>
    </recommendedName>
</protein>
<evidence type="ECO:0000313" key="4">
    <source>
        <dbReference type="Proteomes" id="UP000471031"/>
    </source>
</evidence>
<dbReference type="RefSeq" id="WP_161261516.1">
    <property type="nucleotide sequence ID" value="NZ_JAFBDC010000004.1"/>
</dbReference>
<dbReference type="Proteomes" id="UP000471031">
    <property type="component" value="Unassembled WGS sequence"/>
</dbReference>
<evidence type="ECO:0000313" key="3">
    <source>
        <dbReference type="EMBL" id="MZP42949.1"/>
    </source>
</evidence>
<feature type="domain" description="YcdB/YcdC repeated" evidence="2">
    <location>
        <begin position="432"/>
        <end position="583"/>
    </location>
</feature>
<dbReference type="AlphaFoldDB" id="A0A845LE91"/>
<gene>
    <name evidence="3" type="ORF">GTO89_07870</name>
</gene>
<name>A0A845LE91_HELGE</name>
<dbReference type="InterPro" id="IPR032599">
    <property type="entry name" value="YcdB/YcdC_rep_domain"/>
</dbReference>
<dbReference type="OrthoDB" id="2379565at2"/>
<feature type="region of interest" description="Disordered" evidence="1">
    <location>
        <begin position="48"/>
        <end position="101"/>
    </location>
</feature>
<proteinExistence type="predicted"/>
<sequence length="658" mass="72032">MSQRGTDVEKKGMRRPAQAALAGVVLTGMLVGAFPVTALAADTVDGPAAGETSAATTPSGVEATSATRPGAAATGAGASSTATVRSVANDPTKGAKNFDQASPEVEARIQRVVDLFGSLYPEFRSLSLQIKSRSTGGHRHDGKPVEEDEWTLFFGKEQPNEKPKKGQIANQVHMNFDQSGALNSYSWQNPDWAGTPMPDKETTVKKATEFLQGLLGDEFARYASGNADGSGRHGTTTEDGKQLSWVHRSIRFDRLINGIPLMDGGDNWDIDVDGNGRIIGVHHSIHETPNLASFPDPSKAIGLEAARKVYAERAQMTLSYQPQEYLNQSTEFPYRQIPGRAPMVLSYQTDGYLGPIDALTGKAVEGSSPGLLSRTKETLLRVTGQGKALFAKTPEEGRKLIEKELGVDMAGMSLAKFPPDEEKASSEPYIKSLHWDDHERMNSLSAKLHPERFQSRYATLELESDTGRVCGFSIGQVFGDENERMKQVKQASPISAEEAKKKAVSFLQRFLPARTVEMKVIDTTMEAPQVPEWVDVSKLPKDYMESPVYDFLFFPLHNGVPVQGILWHVSIDKASGKVWAFTYMPLDADKLPANSGLISPEAAKAAFLNNLDLKLVYSWPQFFDQRAPKPMLVYMLDYQKAGVIDAKSGKIIPYLTDK</sequence>
<dbReference type="EMBL" id="WXEX01000005">
    <property type="protein sequence ID" value="MZP42949.1"/>
    <property type="molecule type" value="Genomic_DNA"/>
</dbReference>
<reference evidence="3 4" key="1">
    <citation type="submission" date="2020-01" db="EMBL/GenBank/DDBJ databases">
        <title>Whole genome sequence of Heliobacterium gestii DSM 11169.</title>
        <authorList>
            <person name="Kyndt J.A."/>
            <person name="Meyer T.E."/>
        </authorList>
    </citation>
    <scope>NUCLEOTIDE SEQUENCE [LARGE SCALE GENOMIC DNA]</scope>
    <source>
        <strain evidence="3 4">DSM 11169</strain>
    </source>
</reference>
<accession>A0A845LE91</accession>
<organism evidence="3 4">
    <name type="scientific">Heliomicrobium gestii</name>
    <name type="common">Heliobacterium gestii</name>
    <dbReference type="NCBI Taxonomy" id="2699"/>
    <lineage>
        <taxon>Bacteria</taxon>
        <taxon>Bacillati</taxon>
        <taxon>Bacillota</taxon>
        <taxon>Clostridia</taxon>
        <taxon>Eubacteriales</taxon>
        <taxon>Heliobacteriaceae</taxon>
        <taxon>Heliomicrobium</taxon>
    </lineage>
</organism>
<keyword evidence="4" id="KW-1185">Reference proteome</keyword>
<dbReference type="Pfam" id="PF16244">
    <property type="entry name" value="DUF4901"/>
    <property type="match status" value="1"/>
</dbReference>
<evidence type="ECO:0000259" key="2">
    <source>
        <dbReference type="Pfam" id="PF16244"/>
    </source>
</evidence>
<comment type="caution">
    <text evidence="3">The sequence shown here is derived from an EMBL/GenBank/DDBJ whole genome shotgun (WGS) entry which is preliminary data.</text>
</comment>
<evidence type="ECO:0000256" key="1">
    <source>
        <dbReference type="SAM" id="MobiDB-lite"/>
    </source>
</evidence>